<evidence type="ECO:0000256" key="2">
    <source>
        <dbReference type="ARBA" id="ARBA00022763"/>
    </source>
</evidence>
<dbReference type="STRING" id="79200.A0A164TGG0"/>
<proteinExistence type="predicted"/>
<dbReference type="GO" id="GO:0006974">
    <property type="term" value="P:DNA damage response"/>
    <property type="evidence" value="ECO:0007669"/>
    <property type="project" value="UniProtKB-KW"/>
</dbReference>
<dbReference type="Gramene" id="KZM87486">
    <property type="protein sequence ID" value="KZM87486"/>
    <property type="gene ID" value="DCAR_024620"/>
</dbReference>
<evidence type="ECO:0000259" key="5">
    <source>
        <dbReference type="PROSITE" id="PS50172"/>
    </source>
</evidence>
<dbReference type="EMBL" id="LNRQ01000007">
    <property type="protein sequence ID" value="KZM87486.1"/>
    <property type="molecule type" value="Genomic_DNA"/>
</dbReference>
<dbReference type="InterPro" id="IPR051579">
    <property type="entry name" value="DDR_Transcriptional_Reg"/>
</dbReference>
<evidence type="ECO:0000313" key="8">
    <source>
        <dbReference type="Proteomes" id="UP000077755"/>
    </source>
</evidence>
<gene>
    <name evidence="6" type="ORF">DCAR_024620</name>
    <name evidence="7" type="ORF">DCAR_0728288</name>
</gene>
<dbReference type="Proteomes" id="UP000077755">
    <property type="component" value="Chromosome 7"/>
</dbReference>
<evidence type="ECO:0000256" key="1">
    <source>
        <dbReference type="ARBA" id="ARBA00004123"/>
    </source>
</evidence>
<feature type="region of interest" description="Disordered" evidence="4">
    <location>
        <begin position="734"/>
        <end position="753"/>
    </location>
</feature>
<name>A0A164TGG0_DAUCS</name>
<reference evidence="6" key="1">
    <citation type="journal article" date="2016" name="Nat. Genet.">
        <title>A high-quality carrot genome assembly provides new insights into carotenoid accumulation and asterid genome evolution.</title>
        <authorList>
            <person name="Iorizzo M."/>
            <person name="Ellison S."/>
            <person name="Senalik D."/>
            <person name="Zeng P."/>
            <person name="Satapoomin P."/>
            <person name="Huang J."/>
            <person name="Bowman M."/>
            <person name="Iovene M."/>
            <person name="Sanseverino W."/>
            <person name="Cavagnaro P."/>
            <person name="Yildiz M."/>
            <person name="Macko-Podgorni A."/>
            <person name="Moranska E."/>
            <person name="Grzebelus E."/>
            <person name="Grzebelus D."/>
            <person name="Ashrafi H."/>
            <person name="Zheng Z."/>
            <person name="Cheng S."/>
            <person name="Spooner D."/>
            <person name="Van Deynze A."/>
            <person name="Simon P."/>
        </authorList>
    </citation>
    <scope>NUCLEOTIDE SEQUENCE [LARGE SCALE GENOMIC DNA]</scope>
    <source>
        <tissue evidence="6">Leaf</tissue>
    </source>
</reference>
<dbReference type="SUPFAM" id="SSF52113">
    <property type="entry name" value="BRCT domain"/>
    <property type="match status" value="1"/>
</dbReference>
<accession>A0A164TGG0</accession>
<keyword evidence="3" id="KW-0539">Nucleus</keyword>
<keyword evidence="8" id="KW-1185">Reference proteome</keyword>
<dbReference type="InterPro" id="IPR001357">
    <property type="entry name" value="BRCT_dom"/>
</dbReference>
<dbReference type="OMA" id="DQSHEND"/>
<feature type="region of interest" description="Disordered" evidence="4">
    <location>
        <begin position="868"/>
        <end position="889"/>
    </location>
</feature>
<evidence type="ECO:0000313" key="7">
    <source>
        <dbReference type="EMBL" id="WOH08838.1"/>
    </source>
</evidence>
<protein>
    <recommendedName>
        <fullName evidence="5">BRCT domain-containing protein</fullName>
    </recommendedName>
</protein>
<dbReference type="AlphaFoldDB" id="A0A164TGG0"/>
<dbReference type="CDD" id="cd18432">
    <property type="entry name" value="BRCT_PAXIP1_rpt6_like"/>
    <property type="match status" value="1"/>
</dbReference>
<dbReference type="GO" id="GO:0005634">
    <property type="term" value="C:nucleus"/>
    <property type="evidence" value="ECO:0007669"/>
    <property type="project" value="UniProtKB-SubCell"/>
</dbReference>
<dbReference type="EMBL" id="CP093349">
    <property type="protein sequence ID" value="WOH08838.1"/>
    <property type="molecule type" value="Genomic_DNA"/>
</dbReference>
<evidence type="ECO:0000256" key="3">
    <source>
        <dbReference type="ARBA" id="ARBA00023242"/>
    </source>
</evidence>
<sequence length="1147" mass="127032">MCSRGDDEDDDDEIQENKKNLNPQIDNAETEFMDTQPSPLLLQGYESYDDAVTLEDAETQGVCLAGETQALCYDGETEAVDDVDCAEDLCTQLFDDHDTEVVVDVDDEGAKRNGVLDDTEALSDVDCVERVDNHTVVQDIMLQTCLQKQDDGDFKEVENTEECDTAPVLEGFTSLRVASIRSSGLAARNMSLRRTNNTSYYSMSSSQHEVESSGPSVIDSSLKVLGLIDQRHSLEELDDKIKGSSSENKCRVGKSAVRKLLYEDMSHEEGLDINTNNTDKEENFPPVCNSDMELAGLSYVDSQEPGEASQTIALDFVDQFLKVNVTELDQEAEIIRSTGGKLKPLPGARGTQFLAKRANRIGSASGGTFDWDDYQEDGGGQFLRKEKGAFSNDGRRAHQSLPKSQDLKHLNPNNCWSVKENGEKGEQHDLCNSVAGLFDSDSKLLLHKTKKIDESMKVAGKFIGQNLIKKLNDARDGMVETGTQKDNPDMLDIGVDTQLAADAMEALCNGVGLNDEENNVTNQGAEIHFLSNEKGNFLRTLVSDRDFVQKRASRSPGSALTTRQTNQTKRYGTGLTKGFSILSEQQSRKARKQCDETEDMCNLHCELVEKSMNEKELERGVIGENERCVVSAPSGKKTVKKGCVQEQLNTYLPIACRTRQKASTQTQRDTKTSTILVKGIDNLSAPIAPKRKRSRAAINTLARKNCTEFKFIQPAHPKKTKVTHTEPSDLKICGTGTIQKGNVHPKPSKEEINGMSNSKIKFTQMKSGIKRKILASGQSQKELVEDTTVDHSPNHHSAIGTSEDSAVIKAQTAEYTIGKSRSAITAAEGAKLNPWSKESLKDICTPKSSAYVTPNIYTKSVNKASPVGKEYHKPSFRKKPLSSPLKKEDSRIIEDGPESAYTYKELRKRRDITKVQVLFSQHLDGDVIKQQKKVLFRLGASVASSVSDATHFVADEFVRTRNMLEAIAFGKPVVTHFWLESCGQASCLIDERNYILRDAKKEKEIGFSLPVSLARACQHPLLQGCRVFITPNTKPGKDILASLVKAVHGVAVDRIGRSAAKDEMVSSDWIVLSCEEDYADCVPFLEKGASIYSSELLLNGIVIQKLEHKRSLSFPYINFFIHVPVSLILTRSYAKEKKKLFHRFHAI</sequence>
<dbReference type="SMART" id="SM00292">
    <property type="entry name" value="BRCT"/>
    <property type="match status" value="2"/>
</dbReference>
<feature type="domain" description="BRCT" evidence="5">
    <location>
        <begin position="932"/>
        <end position="996"/>
    </location>
</feature>
<keyword evidence="2" id="KW-0227">DNA damage</keyword>
<dbReference type="CDD" id="cd17744">
    <property type="entry name" value="BRCT_MDC1_rpt1"/>
    <property type="match status" value="1"/>
</dbReference>
<dbReference type="Pfam" id="PF16770">
    <property type="entry name" value="RTT107_BRCT_5"/>
    <property type="match status" value="1"/>
</dbReference>
<dbReference type="PANTHER" id="PTHR23196:SF1">
    <property type="entry name" value="PAX-INTERACTING PROTEIN 1"/>
    <property type="match status" value="1"/>
</dbReference>
<feature type="compositionally biased region" description="Acidic residues" evidence="4">
    <location>
        <begin position="1"/>
        <end position="14"/>
    </location>
</feature>
<comment type="subcellular location">
    <subcellularLocation>
        <location evidence="1">Nucleus</location>
    </subcellularLocation>
</comment>
<feature type="region of interest" description="Disordered" evidence="4">
    <location>
        <begin position="1"/>
        <end position="28"/>
    </location>
</feature>
<organism evidence="6">
    <name type="scientific">Daucus carota subsp. sativus</name>
    <name type="common">Carrot</name>
    <dbReference type="NCBI Taxonomy" id="79200"/>
    <lineage>
        <taxon>Eukaryota</taxon>
        <taxon>Viridiplantae</taxon>
        <taxon>Streptophyta</taxon>
        <taxon>Embryophyta</taxon>
        <taxon>Tracheophyta</taxon>
        <taxon>Spermatophyta</taxon>
        <taxon>Magnoliopsida</taxon>
        <taxon>eudicotyledons</taxon>
        <taxon>Gunneridae</taxon>
        <taxon>Pentapetalae</taxon>
        <taxon>asterids</taxon>
        <taxon>campanulids</taxon>
        <taxon>Apiales</taxon>
        <taxon>Apiaceae</taxon>
        <taxon>Apioideae</taxon>
        <taxon>Scandiceae</taxon>
        <taxon>Daucinae</taxon>
        <taxon>Daucus</taxon>
        <taxon>Daucus sect. Daucus</taxon>
    </lineage>
</organism>
<reference evidence="7" key="2">
    <citation type="submission" date="2022-03" db="EMBL/GenBank/DDBJ databases">
        <title>Draft title - Genomic analysis of global carrot germplasm unveils the trajectory of domestication and the origin of high carotenoid orange carrot.</title>
        <authorList>
            <person name="Iorizzo M."/>
            <person name="Ellison S."/>
            <person name="Senalik D."/>
            <person name="Macko-Podgorni A."/>
            <person name="Grzebelus D."/>
            <person name="Bostan H."/>
            <person name="Rolling W."/>
            <person name="Curaba J."/>
            <person name="Simon P."/>
        </authorList>
    </citation>
    <scope>NUCLEOTIDE SEQUENCE</scope>
    <source>
        <tissue evidence="7">Leaf</tissue>
    </source>
</reference>
<dbReference type="PANTHER" id="PTHR23196">
    <property type="entry name" value="PAX TRANSCRIPTION ACTIVATION DOMAIN INTERACTING PROTEIN"/>
    <property type="match status" value="1"/>
</dbReference>
<dbReference type="Pfam" id="PF16589">
    <property type="entry name" value="BRCT_2"/>
    <property type="match status" value="1"/>
</dbReference>
<dbReference type="Gene3D" id="3.40.50.10190">
    <property type="entry name" value="BRCT domain"/>
    <property type="match status" value="2"/>
</dbReference>
<dbReference type="InterPro" id="IPR036420">
    <property type="entry name" value="BRCT_dom_sf"/>
</dbReference>
<dbReference type="PROSITE" id="PS50172">
    <property type="entry name" value="BRCT"/>
    <property type="match status" value="1"/>
</dbReference>
<evidence type="ECO:0000256" key="4">
    <source>
        <dbReference type="SAM" id="MobiDB-lite"/>
    </source>
</evidence>
<evidence type="ECO:0000313" key="6">
    <source>
        <dbReference type="EMBL" id="KZM87486.1"/>
    </source>
</evidence>